<keyword evidence="1" id="KW-0175">Coiled coil</keyword>
<feature type="coiled-coil region" evidence="1">
    <location>
        <begin position="16"/>
        <end position="53"/>
    </location>
</feature>
<evidence type="ECO:0000256" key="1">
    <source>
        <dbReference type="SAM" id="Coils"/>
    </source>
</evidence>
<feature type="coiled-coil region" evidence="1">
    <location>
        <begin position="96"/>
        <end position="345"/>
    </location>
</feature>
<dbReference type="InterPro" id="IPR027267">
    <property type="entry name" value="AH/BAR_dom_sf"/>
</dbReference>
<dbReference type="Gene3D" id="1.20.1270.60">
    <property type="entry name" value="Arfaptin homology (AH) domain/BAR domain"/>
    <property type="match status" value="1"/>
</dbReference>
<gene>
    <name evidence="2" type="ORF">RFI_23686</name>
</gene>
<comment type="caution">
    <text evidence="2">The sequence shown here is derived from an EMBL/GenBank/DDBJ whole genome shotgun (WGS) entry which is preliminary data.</text>
</comment>
<dbReference type="EMBL" id="ASPP01020454">
    <property type="protein sequence ID" value="ETO13682.1"/>
    <property type="molecule type" value="Genomic_DNA"/>
</dbReference>
<reference evidence="2 3" key="1">
    <citation type="journal article" date="2013" name="Curr. Biol.">
        <title>The Genome of the Foraminiferan Reticulomyxa filosa.</title>
        <authorList>
            <person name="Glockner G."/>
            <person name="Hulsmann N."/>
            <person name="Schleicher M."/>
            <person name="Noegel A.A."/>
            <person name="Eichinger L."/>
            <person name="Gallinger C."/>
            <person name="Pawlowski J."/>
            <person name="Sierra R."/>
            <person name="Euteneuer U."/>
            <person name="Pillet L."/>
            <person name="Moustafa A."/>
            <person name="Platzer M."/>
            <person name="Groth M."/>
            <person name="Szafranski K."/>
            <person name="Schliwa M."/>
        </authorList>
    </citation>
    <scope>NUCLEOTIDE SEQUENCE [LARGE SCALE GENOMIC DNA]</scope>
</reference>
<sequence length="373" mass="44034">MAAKYESLEGSLQKDIESHISKRSKLQNENDLLRRKNQVSENDIKQLQKLNQEVCHKLNDEVNSLKVSLTHTNGENLRLKEQTLVFATTDRSERFLKELKNLRQTCQKDRKTFDEQLEELRRSLEDKELSLIQWKEQLRHKEETLEKLTTQNETLDKRLRELEIQTKQQLCDQKQRFQSEIEHYKTQLNELQTLHEQSEVKASDLLKAQNAMSQRWRNENRSTILQFQKSLQELKQENVSLHNQNLKLTQQVSQMLQEKNQALSENKMCKQVRLQVVYQKYRSGSVAGKAEEQKKEVEKAHQEMEIIKKSEGMLVEQNKKLRRDLDKIETDAKRWQRQATFATKKAEVAMFQQLTQTNGTNGFAIDKGLLQVS</sequence>
<name>X6MJQ3_RETFI</name>
<dbReference type="Proteomes" id="UP000023152">
    <property type="component" value="Unassembled WGS sequence"/>
</dbReference>
<organism evidence="2 3">
    <name type="scientific">Reticulomyxa filosa</name>
    <dbReference type="NCBI Taxonomy" id="46433"/>
    <lineage>
        <taxon>Eukaryota</taxon>
        <taxon>Sar</taxon>
        <taxon>Rhizaria</taxon>
        <taxon>Retaria</taxon>
        <taxon>Foraminifera</taxon>
        <taxon>Monothalamids</taxon>
        <taxon>Reticulomyxidae</taxon>
        <taxon>Reticulomyxa</taxon>
    </lineage>
</organism>
<accession>X6MJQ3</accession>
<evidence type="ECO:0000313" key="3">
    <source>
        <dbReference type="Proteomes" id="UP000023152"/>
    </source>
</evidence>
<dbReference type="OMA" id="TEYKTHI"/>
<dbReference type="AlphaFoldDB" id="X6MJQ3"/>
<evidence type="ECO:0000313" key="2">
    <source>
        <dbReference type="EMBL" id="ETO13682.1"/>
    </source>
</evidence>
<protein>
    <submittedName>
        <fullName evidence="2">Viral A-type inclusion protein</fullName>
    </submittedName>
</protein>
<keyword evidence="3" id="KW-1185">Reference proteome</keyword>
<proteinExistence type="predicted"/>